<dbReference type="SUPFAM" id="SSF56112">
    <property type="entry name" value="Protein kinase-like (PK-like)"/>
    <property type="match status" value="1"/>
</dbReference>
<keyword evidence="5" id="KW-0418">Kinase</keyword>
<sequence length="378" mass="43470">MEDSRGWFGRKFERLQSRFSSHSGKLEKERKRFLLKNGSKLLEELITCCKDKCRCNPIRSFSAKQVLEATDYFQSQFSVDYNSKWYKGTLDDRLVLVKKYHLNDNNEGYRDIAISCQMSSHKNVLKLLGCCLEFSDPVLVYEYVENGHLSGRGCIDFDGSYLSLPWKMRLKVAKDIANAITYLHTTYLRPIIHRDIQPSSIFLDKDYVPKLCNFSLCIQIPEGENFVEDVVKGSFGFAEPTYIRTGCVTEHTDVYSFGATLLVLVTGQGAYDRSRPQNENPIGTYVANVIENERFVEVVDPKILEEAEIDYEVKSQVQAFLKLALRCVERRREDRPLILDVAKELVKIERSTNWKDHITPSPHLVSSSLNHKGQGHRS</sequence>
<evidence type="ECO:0000256" key="2">
    <source>
        <dbReference type="ARBA" id="ARBA00022840"/>
    </source>
</evidence>
<feature type="region of interest" description="Disordered" evidence="3">
    <location>
        <begin position="357"/>
        <end position="378"/>
    </location>
</feature>
<dbReference type="Proteomes" id="UP000237105">
    <property type="component" value="Unassembled WGS sequence"/>
</dbReference>
<proteinExistence type="predicted"/>
<evidence type="ECO:0000256" key="3">
    <source>
        <dbReference type="SAM" id="MobiDB-lite"/>
    </source>
</evidence>
<feature type="domain" description="Protein kinase" evidence="4">
    <location>
        <begin position="66"/>
        <end position="348"/>
    </location>
</feature>
<evidence type="ECO:0000313" key="5">
    <source>
        <dbReference type="EMBL" id="PON67566.1"/>
    </source>
</evidence>
<keyword evidence="1" id="KW-0547">Nucleotide-binding</keyword>
<gene>
    <name evidence="5" type="ORF">PanWU01x14_102030</name>
</gene>
<name>A0A2P5D2M3_PARAD</name>
<dbReference type="InterPro" id="IPR000719">
    <property type="entry name" value="Prot_kinase_dom"/>
</dbReference>
<keyword evidence="2" id="KW-0067">ATP-binding</keyword>
<organism evidence="5 6">
    <name type="scientific">Parasponia andersonii</name>
    <name type="common">Sponia andersonii</name>
    <dbReference type="NCBI Taxonomy" id="3476"/>
    <lineage>
        <taxon>Eukaryota</taxon>
        <taxon>Viridiplantae</taxon>
        <taxon>Streptophyta</taxon>
        <taxon>Embryophyta</taxon>
        <taxon>Tracheophyta</taxon>
        <taxon>Spermatophyta</taxon>
        <taxon>Magnoliopsida</taxon>
        <taxon>eudicotyledons</taxon>
        <taxon>Gunneridae</taxon>
        <taxon>Pentapetalae</taxon>
        <taxon>rosids</taxon>
        <taxon>fabids</taxon>
        <taxon>Rosales</taxon>
        <taxon>Cannabaceae</taxon>
        <taxon>Parasponia</taxon>
    </lineage>
</organism>
<dbReference type="PROSITE" id="PS50011">
    <property type="entry name" value="PROTEIN_KINASE_DOM"/>
    <property type="match status" value="1"/>
</dbReference>
<reference evidence="6" key="1">
    <citation type="submission" date="2016-06" db="EMBL/GenBank/DDBJ databases">
        <title>Parallel loss of symbiosis genes in relatives of nitrogen-fixing non-legume Parasponia.</title>
        <authorList>
            <person name="Van Velzen R."/>
            <person name="Holmer R."/>
            <person name="Bu F."/>
            <person name="Rutten L."/>
            <person name="Van Zeijl A."/>
            <person name="Liu W."/>
            <person name="Santuari L."/>
            <person name="Cao Q."/>
            <person name="Sharma T."/>
            <person name="Shen D."/>
            <person name="Roswanjaya Y."/>
            <person name="Wardhani T."/>
            <person name="Kalhor M.S."/>
            <person name="Jansen J."/>
            <person name="Van den Hoogen J."/>
            <person name="Gungor B."/>
            <person name="Hartog M."/>
            <person name="Hontelez J."/>
            <person name="Verver J."/>
            <person name="Yang W.-C."/>
            <person name="Schijlen E."/>
            <person name="Repin R."/>
            <person name="Schilthuizen M."/>
            <person name="Schranz E."/>
            <person name="Heidstra R."/>
            <person name="Miyata K."/>
            <person name="Fedorova E."/>
            <person name="Kohlen W."/>
            <person name="Bisseling T."/>
            <person name="Smit S."/>
            <person name="Geurts R."/>
        </authorList>
    </citation>
    <scope>NUCLEOTIDE SEQUENCE [LARGE SCALE GENOMIC DNA]</scope>
    <source>
        <strain evidence="6">cv. WU1-14</strain>
    </source>
</reference>
<dbReference type="Gene3D" id="1.10.510.10">
    <property type="entry name" value="Transferase(Phosphotransferase) domain 1"/>
    <property type="match status" value="1"/>
</dbReference>
<dbReference type="GO" id="GO:0005886">
    <property type="term" value="C:plasma membrane"/>
    <property type="evidence" value="ECO:0007669"/>
    <property type="project" value="TreeGrafter"/>
</dbReference>
<dbReference type="PANTHER" id="PTHR27005:SF308">
    <property type="entry name" value="NON-FUNCTIONAL PSEUDOKINASE ZRK2-RELATED"/>
    <property type="match status" value="1"/>
</dbReference>
<dbReference type="Pfam" id="PF00069">
    <property type="entry name" value="Pkinase"/>
    <property type="match status" value="1"/>
</dbReference>
<keyword evidence="5" id="KW-0808">Transferase</keyword>
<evidence type="ECO:0000313" key="6">
    <source>
        <dbReference type="Proteomes" id="UP000237105"/>
    </source>
</evidence>
<dbReference type="OrthoDB" id="75710at2759"/>
<dbReference type="InterPro" id="IPR011009">
    <property type="entry name" value="Kinase-like_dom_sf"/>
</dbReference>
<dbReference type="GO" id="GO:0007166">
    <property type="term" value="P:cell surface receptor signaling pathway"/>
    <property type="evidence" value="ECO:0007669"/>
    <property type="project" value="InterPro"/>
</dbReference>
<evidence type="ECO:0000256" key="1">
    <source>
        <dbReference type="ARBA" id="ARBA00022741"/>
    </source>
</evidence>
<dbReference type="Gene3D" id="3.30.200.20">
    <property type="entry name" value="Phosphorylase Kinase, domain 1"/>
    <property type="match status" value="1"/>
</dbReference>
<dbReference type="InterPro" id="IPR045274">
    <property type="entry name" value="WAK-like"/>
</dbReference>
<keyword evidence="6" id="KW-1185">Reference proteome</keyword>
<dbReference type="AlphaFoldDB" id="A0A2P5D2M3"/>
<protein>
    <submittedName>
        <fullName evidence="5">Tyrosine-protein kinase</fullName>
    </submittedName>
</protein>
<evidence type="ECO:0000259" key="4">
    <source>
        <dbReference type="PROSITE" id="PS50011"/>
    </source>
</evidence>
<comment type="caution">
    <text evidence="5">The sequence shown here is derived from an EMBL/GenBank/DDBJ whole genome shotgun (WGS) entry which is preliminary data.</text>
</comment>
<dbReference type="GO" id="GO:0005524">
    <property type="term" value="F:ATP binding"/>
    <property type="evidence" value="ECO:0007669"/>
    <property type="project" value="UniProtKB-KW"/>
</dbReference>
<dbReference type="PANTHER" id="PTHR27005">
    <property type="entry name" value="WALL-ASSOCIATED RECEPTOR KINASE-LIKE 21"/>
    <property type="match status" value="1"/>
</dbReference>
<dbReference type="EMBL" id="JXTB01000070">
    <property type="protein sequence ID" value="PON67566.1"/>
    <property type="molecule type" value="Genomic_DNA"/>
</dbReference>
<dbReference type="GO" id="GO:0004674">
    <property type="term" value="F:protein serine/threonine kinase activity"/>
    <property type="evidence" value="ECO:0007669"/>
    <property type="project" value="TreeGrafter"/>
</dbReference>
<accession>A0A2P5D2M3</accession>